<reference evidence="2 3" key="1">
    <citation type="journal article" date="2018" name="Environ. Microbiol.">
        <title>Ecological and genomic features of two widespread freshwater picocyanobacteria.</title>
        <authorList>
            <person name="Cabello-Yeves P.J."/>
            <person name="Picazo A."/>
            <person name="Camacho A."/>
            <person name="Callieri C."/>
            <person name="Rosselli R."/>
            <person name="Roda-Garcia J.J."/>
            <person name="Coutinho F.H."/>
            <person name="Rodriguez-Valera F."/>
        </authorList>
    </citation>
    <scope>NUCLEOTIDE SEQUENCE [LARGE SCALE GENOMIC DNA]</scope>
    <source>
        <strain evidence="2 3">Tous</strain>
    </source>
</reference>
<organism evidence="2 3">
    <name type="scientific">Cyanobium usitatum str. Tous</name>
    <dbReference type="NCBI Taxonomy" id="2116684"/>
    <lineage>
        <taxon>Bacteria</taxon>
        <taxon>Bacillati</taxon>
        <taxon>Cyanobacteriota</taxon>
        <taxon>Cyanophyceae</taxon>
        <taxon>Synechococcales</taxon>
        <taxon>Prochlorococcaceae</taxon>
        <taxon>Cyanobium</taxon>
    </lineage>
</organism>
<dbReference type="SMART" id="SM00748">
    <property type="entry name" value="HEPN"/>
    <property type="match status" value="1"/>
</dbReference>
<dbReference type="Pfam" id="PF05168">
    <property type="entry name" value="HEPN"/>
    <property type="match status" value="1"/>
</dbReference>
<comment type="caution">
    <text evidence="2">The sequence shown here is derived from an EMBL/GenBank/DDBJ whole genome shotgun (WGS) entry which is preliminary data.</text>
</comment>
<dbReference type="AlphaFoldDB" id="A0A2P7MV72"/>
<evidence type="ECO:0000313" key="2">
    <source>
        <dbReference type="EMBL" id="PSJ05137.1"/>
    </source>
</evidence>
<dbReference type="InterPro" id="IPR007842">
    <property type="entry name" value="HEPN_dom"/>
</dbReference>
<feature type="domain" description="HEPN" evidence="1">
    <location>
        <begin position="3"/>
        <end position="109"/>
    </location>
</feature>
<name>A0A2P7MV72_9CYAN</name>
<dbReference type="Proteomes" id="UP000243002">
    <property type="component" value="Unassembled WGS sequence"/>
</dbReference>
<evidence type="ECO:0000259" key="1">
    <source>
        <dbReference type="PROSITE" id="PS50910"/>
    </source>
</evidence>
<dbReference type="EMBL" id="PXXO01000007">
    <property type="protein sequence ID" value="PSJ05137.1"/>
    <property type="molecule type" value="Genomic_DNA"/>
</dbReference>
<sequence>MDPLRGGRRQDSQILASAGGNGRSICFHVQQCIEKLFKAELMRLKLPVPKTHNLRELSDLLHQADDRWIAETMTLNRLSLAAVDFRYPDPSEPELEIDLEFILQIASELRKLLLDRLGSCR</sequence>
<dbReference type="OrthoDB" id="9811648at2"/>
<dbReference type="RefSeq" id="WP_106502761.1">
    <property type="nucleotide sequence ID" value="NZ_PXXO01000007.1"/>
</dbReference>
<evidence type="ECO:0000313" key="3">
    <source>
        <dbReference type="Proteomes" id="UP000243002"/>
    </source>
</evidence>
<dbReference type="PROSITE" id="PS50910">
    <property type="entry name" value="HEPN"/>
    <property type="match status" value="1"/>
</dbReference>
<accession>A0A2P7MV72</accession>
<dbReference type="Gene3D" id="1.20.120.330">
    <property type="entry name" value="Nucleotidyltransferases domain 2"/>
    <property type="match status" value="1"/>
</dbReference>
<proteinExistence type="predicted"/>
<protein>
    <recommendedName>
        <fullName evidence="1">HEPN domain-containing protein</fullName>
    </recommendedName>
</protein>
<dbReference type="SUPFAM" id="SSF81593">
    <property type="entry name" value="Nucleotidyltransferase substrate binding subunit/domain"/>
    <property type="match status" value="1"/>
</dbReference>
<keyword evidence="3" id="KW-1185">Reference proteome</keyword>
<gene>
    <name evidence="2" type="ORF">C7K55_07255</name>
</gene>